<evidence type="ECO:0000259" key="1">
    <source>
        <dbReference type="PROSITE" id="PS50263"/>
    </source>
</evidence>
<reference evidence="2 3" key="1">
    <citation type="submission" date="2018-11" db="EMBL/GenBank/DDBJ databases">
        <title>Genome sequence of Apiotrichum porosum DSM 27194.</title>
        <authorList>
            <person name="Aliyu H."/>
            <person name="Gorte O."/>
            <person name="Ochsenreither K."/>
        </authorList>
    </citation>
    <scope>NUCLEOTIDE SEQUENCE [LARGE SCALE GENOMIC DNA]</scope>
    <source>
        <strain evidence="2 3">DSM 27194</strain>
    </source>
</reference>
<dbReference type="GO" id="GO:0005739">
    <property type="term" value="C:mitochondrion"/>
    <property type="evidence" value="ECO:0007669"/>
    <property type="project" value="TreeGrafter"/>
</dbReference>
<dbReference type="EMBL" id="RSCE01000001">
    <property type="protein sequence ID" value="RSH87532.1"/>
    <property type="molecule type" value="Genomic_DNA"/>
</dbReference>
<dbReference type="STRING" id="105984.A0A427Y8S6"/>
<comment type="caution">
    <text evidence="2">The sequence shown here is derived from an EMBL/GenBank/DDBJ whole genome shotgun (WGS) entry which is preliminary data.</text>
</comment>
<dbReference type="GO" id="GO:0006107">
    <property type="term" value="P:oxaloacetate metabolic process"/>
    <property type="evidence" value="ECO:0007669"/>
    <property type="project" value="TreeGrafter"/>
</dbReference>
<dbReference type="SUPFAM" id="SSF56317">
    <property type="entry name" value="Carbon-nitrogen hydrolase"/>
    <property type="match status" value="1"/>
</dbReference>
<dbReference type="OrthoDB" id="10250282at2759"/>
<dbReference type="PANTHER" id="PTHR23088">
    <property type="entry name" value="NITRILASE-RELATED"/>
    <property type="match status" value="1"/>
</dbReference>
<dbReference type="PANTHER" id="PTHR23088:SF30">
    <property type="entry name" value="OMEGA-AMIDASE NIT2"/>
    <property type="match status" value="1"/>
</dbReference>
<gene>
    <name evidence="2" type="ORF">EHS24_000040</name>
</gene>
<accession>A0A427Y8S6</accession>
<dbReference type="Gene3D" id="3.60.110.10">
    <property type="entry name" value="Carbon-nitrogen hydrolase"/>
    <property type="match status" value="1"/>
</dbReference>
<feature type="domain" description="CN hydrolase" evidence="1">
    <location>
        <begin position="16"/>
        <end position="262"/>
    </location>
</feature>
<dbReference type="PROSITE" id="PS50263">
    <property type="entry name" value="CN_HYDROLASE"/>
    <property type="match status" value="1"/>
</dbReference>
<proteinExistence type="predicted"/>
<sequence>MTQTTAIPDATAGPKVNVALVQIRVAPPDDVQGQCAHMRELVLKAVKEGKDKGNPVNIAVLPLVKLAEPLPQPGAAASSWPDGAYTARQLSAVAKEANIWIVGASQRWTTKAADTIALLSGLQKYRKTHLFDLCLPKMTYKESDTFSPGQSLAMFDTPYGRFGLAICYDLRFAEIATLAARQGCVGVFYPAAFNTHTGPLHWQILQQARALDNQIYIATCSCARDETAKYVIYGHSMSVSPMGAVIATAEEKETIVHATFDPQVIADTRAGIPLLAQRRFDLYPDIAAVVANGTA</sequence>
<dbReference type="AlphaFoldDB" id="A0A427Y8S6"/>
<keyword evidence="3" id="KW-1185">Reference proteome</keyword>
<dbReference type="RefSeq" id="XP_028479740.1">
    <property type="nucleotide sequence ID" value="XM_028615883.1"/>
</dbReference>
<dbReference type="GO" id="GO:0006528">
    <property type="term" value="P:asparagine metabolic process"/>
    <property type="evidence" value="ECO:0007669"/>
    <property type="project" value="TreeGrafter"/>
</dbReference>
<evidence type="ECO:0000313" key="2">
    <source>
        <dbReference type="EMBL" id="RSH87532.1"/>
    </source>
</evidence>
<dbReference type="InterPro" id="IPR003010">
    <property type="entry name" value="C-N_Hydrolase"/>
</dbReference>
<dbReference type="InterPro" id="IPR036526">
    <property type="entry name" value="C-N_Hydrolase_sf"/>
</dbReference>
<protein>
    <recommendedName>
        <fullName evidence="1">CN hydrolase domain-containing protein</fullName>
    </recommendedName>
</protein>
<evidence type="ECO:0000313" key="3">
    <source>
        <dbReference type="Proteomes" id="UP000279236"/>
    </source>
</evidence>
<dbReference type="GO" id="GO:0050152">
    <property type="term" value="F:omega-amidase activity"/>
    <property type="evidence" value="ECO:0007669"/>
    <property type="project" value="TreeGrafter"/>
</dbReference>
<name>A0A427Y8S6_9TREE</name>
<organism evidence="2 3">
    <name type="scientific">Apiotrichum porosum</name>
    <dbReference type="NCBI Taxonomy" id="105984"/>
    <lineage>
        <taxon>Eukaryota</taxon>
        <taxon>Fungi</taxon>
        <taxon>Dikarya</taxon>
        <taxon>Basidiomycota</taxon>
        <taxon>Agaricomycotina</taxon>
        <taxon>Tremellomycetes</taxon>
        <taxon>Trichosporonales</taxon>
        <taxon>Trichosporonaceae</taxon>
        <taxon>Apiotrichum</taxon>
    </lineage>
</organism>
<dbReference type="Proteomes" id="UP000279236">
    <property type="component" value="Unassembled WGS sequence"/>
</dbReference>
<dbReference type="GeneID" id="39584583"/>
<dbReference type="Pfam" id="PF00795">
    <property type="entry name" value="CN_hydrolase"/>
    <property type="match status" value="1"/>
</dbReference>
<dbReference type="GO" id="GO:0006541">
    <property type="term" value="P:glutamine metabolic process"/>
    <property type="evidence" value="ECO:0007669"/>
    <property type="project" value="TreeGrafter"/>
</dbReference>